<evidence type="ECO:0000256" key="9">
    <source>
        <dbReference type="SAM" id="Coils"/>
    </source>
</evidence>
<feature type="region of interest" description="Disordered" evidence="10">
    <location>
        <begin position="1311"/>
        <end position="1330"/>
    </location>
</feature>
<dbReference type="InterPro" id="IPR048682">
    <property type="entry name" value="COG4"/>
</dbReference>
<comment type="caution">
    <text evidence="13">The sequence shown here is derived from an EMBL/GenBank/DDBJ whole genome shotgun (WGS) entry which is preliminary data.</text>
</comment>
<evidence type="ECO:0000259" key="11">
    <source>
        <dbReference type="Pfam" id="PF08318"/>
    </source>
</evidence>
<keyword evidence="9" id="KW-0175">Coiled coil</keyword>
<feature type="region of interest" description="Disordered" evidence="10">
    <location>
        <begin position="47"/>
        <end position="68"/>
    </location>
</feature>
<dbReference type="Pfam" id="PF20663">
    <property type="entry name" value="COG4_N"/>
    <property type="match status" value="1"/>
</dbReference>
<keyword evidence="7" id="KW-0472">Membrane</keyword>
<feature type="compositionally biased region" description="Basic residues" evidence="10">
    <location>
        <begin position="956"/>
        <end position="965"/>
    </location>
</feature>
<feature type="compositionally biased region" description="Gly residues" evidence="10">
    <location>
        <begin position="1313"/>
        <end position="1324"/>
    </location>
</feature>
<evidence type="ECO:0000256" key="8">
    <source>
        <dbReference type="ARBA" id="ARBA00031340"/>
    </source>
</evidence>
<feature type="domain" description="Conserved oligomeric Golgi complex subunit 4 N-terminal" evidence="12">
    <location>
        <begin position="153"/>
        <end position="243"/>
    </location>
</feature>
<dbReference type="RefSeq" id="XP_067921313.1">
    <property type="nucleotide sequence ID" value="XM_068066709.1"/>
</dbReference>
<feature type="region of interest" description="Disordered" evidence="10">
    <location>
        <begin position="629"/>
        <end position="698"/>
    </location>
</feature>
<dbReference type="GO" id="GO:0015031">
    <property type="term" value="P:protein transport"/>
    <property type="evidence" value="ECO:0007669"/>
    <property type="project" value="UniProtKB-KW"/>
</dbReference>
<feature type="region of interest" description="Disordered" evidence="10">
    <location>
        <begin position="546"/>
        <end position="576"/>
    </location>
</feature>
<evidence type="ECO:0000313" key="14">
    <source>
        <dbReference type="Proteomes" id="UP000221165"/>
    </source>
</evidence>
<feature type="region of interest" description="Disordered" evidence="10">
    <location>
        <begin position="946"/>
        <end position="1085"/>
    </location>
</feature>
<feature type="compositionally biased region" description="Acidic residues" evidence="10">
    <location>
        <begin position="1018"/>
        <end position="1053"/>
    </location>
</feature>
<evidence type="ECO:0000256" key="10">
    <source>
        <dbReference type="SAM" id="MobiDB-lite"/>
    </source>
</evidence>
<keyword evidence="5" id="KW-0653">Protein transport</keyword>
<evidence type="ECO:0000313" key="13">
    <source>
        <dbReference type="EMBL" id="PHJ19615.1"/>
    </source>
</evidence>
<feature type="compositionally biased region" description="Low complexity" evidence="10">
    <location>
        <begin position="629"/>
        <end position="638"/>
    </location>
</feature>
<evidence type="ECO:0000256" key="3">
    <source>
        <dbReference type="ARBA" id="ARBA00020975"/>
    </source>
</evidence>
<evidence type="ECO:0000256" key="6">
    <source>
        <dbReference type="ARBA" id="ARBA00023034"/>
    </source>
</evidence>
<feature type="compositionally biased region" description="Basic and acidic residues" evidence="10">
    <location>
        <begin position="650"/>
        <end position="659"/>
    </location>
</feature>
<dbReference type="Gene3D" id="1.20.58.1970">
    <property type="match status" value="1"/>
</dbReference>
<dbReference type="Pfam" id="PF08318">
    <property type="entry name" value="COG4_m"/>
    <property type="match status" value="1"/>
</dbReference>
<feature type="domain" description="COG4 transport protein middle alpha-helical bundle" evidence="11">
    <location>
        <begin position="714"/>
        <end position="864"/>
    </location>
</feature>
<dbReference type="InterPro" id="IPR048680">
    <property type="entry name" value="COG4_N"/>
</dbReference>
<feature type="compositionally biased region" description="Basic and acidic residues" evidence="10">
    <location>
        <begin position="973"/>
        <end position="982"/>
    </location>
</feature>
<keyword evidence="4" id="KW-0813">Transport</keyword>
<feature type="compositionally biased region" description="Basic and acidic residues" evidence="10">
    <location>
        <begin position="297"/>
        <end position="322"/>
    </location>
</feature>
<dbReference type="GeneID" id="94429920"/>
<feature type="compositionally biased region" description="Polar residues" evidence="10">
    <location>
        <begin position="1148"/>
        <end position="1160"/>
    </location>
</feature>
<dbReference type="Proteomes" id="UP000221165">
    <property type="component" value="Unassembled WGS sequence"/>
</dbReference>
<feature type="region of interest" description="Disordered" evidence="10">
    <location>
        <begin position="1"/>
        <end position="32"/>
    </location>
</feature>
<feature type="compositionally biased region" description="Basic and acidic residues" evidence="10">
    <location>
        <begin position="1068"/>
        <end position="1083"/>
    </location>
</feature>
<feature type="compositionally biased region" description="Basic and acidic residues" evidence="10">
    <location>
        <begin position="330"/>
        <end position="342"/>
    </location>
</feature>
<feature type="region of interest" description="Disordered" evidence="10">
    <location>
        <begin position="297"/>
        <end position="351"/>
    </location>
</feature>
<feature type="compositionally biased region" description="Polar residues" evidence="10">
    <location>
        <begin position="560"/>
        <end position="576"/>
    </location>
</feature>
<feature type="coiled-coil region" evidence="9">
    <location>
        <begin position="133"/>
        <end position="192"/>
    </location>
</feature>
<evidence type="ECO:0000256" key="4">
    <source>
        <dbReference type="ARBA" id="ARBA00022448"/>
    </source>
</evidence>
<comment type="similarity">
    <text evidence="2">Belongs to the COG4 family.</text>
</comment>
<gene>
    <name evidence="13" type="ORF">CSUI_006553</name>
</gene>
<name>A0A2C6KTJ4_9APIC</name>
<dbReference type="EMBL" id="MIGC01003326">
    <property type="protein sequence ID" value="PHJ19615.1"/>
    <property type="molecule type" value="Genomic_DNA"/>
</dbReference>
<accession>A0A2C6KTJ4</accession>
<dbReference type="GO" id="GO:0000139">
    <property type="term" value="C:Golgi membrane"/>
    <property type="evidence" value="ECO:0007669"/>
    <property type="project" value="UniProtKB-SubCell"/>
</dbReference>
<sequence>MEEAGGGQGVTVLRPSDHYPWGKDEGIPGRHHQTPRYLPAERSGILTQNNSLESPGKFEMSGTEKSGASLLHKKPKEQHFSSSVLSGTVESSNVEEEDWILRDIGNREYEIDTYTSGLDTLLESLVIGKDFKKQQAEIQKDFLSDMVKQQQQRLQCSASQLQEKLEGINEKAARMASTVRQLEREKHHMEEARDIVRSILQLRALKEKLTVALDRQELTSATEAACEVQHIRHFFSSIDSKYASGGSSTSSPSSSSLPGLSVVEAQVLQQLQQLQLRLLHLLFQKWTSIGLEGLREQQQRREEERQKRHQNQEGGERGENEKYQGGQINDQRDDGENMRGTDDSCDPSGKNARLGWKQDLVHTFSLLKTLNKQQDALKRYVDQMNGHLADVGVKTFKVLVQLRKKQKFEQNEEAYQRPQRHSLLHSAALAQLLGSAEGLLRAHVKAIERAAGTAKALPTLSSFPRGESSRVTGDDSYDVKDGRRKEGPAKTSACGEAEAAGLYGVVGLRQELEIQCMRILNHFSDTNEDILLMKTAGACAETDERETAASTTTASSSSSMSLKSQQPSNRANNSALTSNSTRLRLDYVLSELASLSALCIRIHRKFKRAASHRIRRSSSLLLLLQSASSSSSSSSSSSKTSQETSHQRKASSECRKISNEDIQSPPSTARERRGESSQNFGSGRIAQGGREKKNVATTSGHSLVDLIRQYPVYLDASFQSSSLMRGREELMAHYVTLENACIIGSVDQALNVADEISFSFPSSSSSAVSSYFSSSSFYDTSSSHTQRDVCDPLLISGGGGGAGVEAEDEDDDRYYSTVVDDIFFILNKSVSRAIDSLDVLAVCAIINNICNLLSSDVKNKLRKNLEESKGFYSNYIKVETHARNYSLVESLPQEVLQRASPQDGTSSRLESLSSSYSWTHSVNNVSLAVSTLKKFKDRVTRDFTNTFAHTSPASSSKRRKKKKKRFQAEEVEAQERGRRENSDLASHGGMDDDPYDPRKTRKTSREEEMEHLGHANDREEEEEGDGCDSGRDEEEEGSDDEDEDWSEDDEEEESSLREKMVDGQGQEAEAKRKPESKKKDTDQNKNNLMMFEYTLQAVDGVVEEFQALHERCCKITLKFLQVYLHKGLDSLHDVVFELHGEGGGENDNLLTSSSAHPSTDMSRKEESMSGGYASGDYLGFDVQERWRLELQRGLGILLNHLGKEYDRPTQNLCCSLLFQVLASKMETLLLDKSYTALGGLQLSSQLRRFLQKLSLLHHSYYSAANETSFFPPLSGRNQSYEDAASSSAVASHSSSSSSSGRNFLGALAAAASGGAGGRGLPRGGGGEEEDGEDILSTVKILCDTPIRPKFGRLLEMTELLSLGTLDELLDIFGPSSGKFWKLSVHEMKKVLEKRIDFSRQDIDMFFASHQLE</sequence>
<feature type="region of interest" description="Disordered" evidence="10">
    <location>
        <begin position="459"/>
        <end position="493"/>
    </location>
</feature>
<evidence type="ECO:0000256" key="1">
    <source>
        <dbReference type="ARBA" id="ARBA00004395"/>
    </source>
</evidence>
<evidence type="ECO:0000256" key="5">
    <source>
        <dbReference type="ARBA" id="ARBA00022927"/>
    </source>
</evidence>
<feature type="region of interest" description="Disordered" evidence="10">
    <location>
        <begin position="1146"/>
        <end position="1168"/>
    </location>
</feature>
<dbReference type="PANTHER" id="PTHR24016">
    <property type="entry name" value="CONSERVED OLIGOMERIC GOLGI COMPLEX SUBUNIT 4"/>
    <property type="match status" value="1"/>
</dbReference>
<dbReference type="VEuPathDB" id="ToxoDB:CSUI_006553"/>
<evidence type="ECO:0000259" key="12">
    <source>
        <dbReference type="Pfam" id="PF20663"/>
    </source>
</evidence>
<feature type="compositionally biased region" description="Basic and acidic residues" evidence="10">
    <location>
        <begin position="477"/>
        <end position="488"/>
    </location>
</feature>
<feature type="compositionally biased region" description="Low complexity" evidence="10">
    <location>
        <begin position="548"/>
        <end position="559"/>
    </location>
</feature>
<comment type="subcellular location">
    <subcellularLocation>
        <location evidence="1">Golgi apparatus membrane</location>
        <topology evidence="1">Peripheral membrane protein</topology>
    </subcellularLocation>
</comment>
<keyword evidence="6" id="KW-0333">Golgi apparatus</keyword>
<feature type="compositionally biased region" description="Basic and acidic residues" evidence="10">
    <location>
        <begin position="995"/>
        <end position="1017"/>
    </location>
</feature>
<proteinExistence type="inferred from homology"/>
<dbReference type="InterPro" id="IPR013167">
    <property type="entry name" value="COG4_M"/>
</dbReference>
<dbReference type="OrthoDB" id="47059at2759"/>
<keyword evidence="14" id="KW-1185">Reference proteome</keyword>
<dbReference type="PANTHER" id="PTHR24016:SF0">
    <property type="entry name" value="CONSERVED OLIGOMERIC GOLGI COMPLEX SUBUNIT 4"/>
    <property type="match status" value="1"/>
</dbReference>
<evidence type="ECO:0000256" key="2">
    <source>
        <dbReference type="ARBA" id="ARBA00009215"/>
    </source>
</evidence>
<feature type="compositionally biased region" description="Basic and acidic residues" evidence="10">
    <location>
        <begin position="15"/>
        <end position="28"/>
    </location>
</feature>
<reference evidence="13 14" key="1">
    <citation type="journal article" date="2017" name="Int. J. Parasitol.">
        <title>The genome of the protozoan parasite Cystoisospora suis and a reverse vaccinology approach to identify vaccine candidates.</title>
        <authorList>
            <person name="Palmieri N."/>
            <person name="Shrestha A."/>
            <person name="Ruttkowski B."/>
            <person name="Beck T."/>
            <person name="Vogl C."/>
            <person name="Tomley F."/>
            <person name="Blake D.P."/>
            <person name="Joachim A."/>
        </authorList>
    </citation>
    <scope>NUCLEOTIDE SEQUENCE [LARGE SCALE GENOMIC DNA]</scope>
    <source>
        <strain evidence="13 14">Wien I</strain>
    </source>
</reference>
<protein>
    <recommendedName>
        <fullName evidence="3">Conserved oligomeric Golgi complex subunit 4</fullName>
    </recommendedName>
    <alternativeName>
        <fullName evidence="8">Component of oligomeric Golgi complex 4</fullName>
    </alternativeName>
</protein>
<evidence type="ECO:0000256" key="7">
    <source>
        <dbReference type="ARBA" id="ARBA00023136"/>
    </source>
</evidence>
<organism evidence="13 14">
    <name type="scientific">Cystoisospora suis</name>
    <dbReference type="NCBI Taxonomy" id="483139"/>
    <lineage>
        <taxon>Eukaryota</taxon>
        <taxon>Sar</taxon>
        <taxon>Alveolata</taxon>
        <taxon>Apicomplexa</taxon>
        <taxon>Conoidasida</taxon>
        <taxon>Coccidia</taxon>
        <taxon>Eucoccidiorida</taxon>
        <taxon>Eimeriorina</taxon>
        <taxon>Sarcocystidae</taxon>
        <taxon>Cystoisospora</taxon>
    </lineage>
</organism>